<dbReference type="AlphaFoldDB" id="A0A6A3C4P9"/>
<dbReference type="SUPFAM" id="SSF52058">
    <property type="entry name" value="L domain-like"/>
    <property type="match status" value="1"/>
</dbReference>
<evidence type="ECO:0000313" key="4">
    <source>
        <dbReference type="EMBL" id="KAE8721999.1"/>
    </source>
</evidence>
<name>A0A6A3C4P9_HIBSY</name>
<dbReference type="InterPro" id="IPR032675">
    <property type="entry name" value="LRR_dom_sf"/>
</dbReference>
<evidence type="ECO:0000313" key="5">
    <source>
        <dbReference type="Proteomes" id="UP000436088"/>
    </source>
</evidence>
<evidence type="ECO:0000256" key="1">
    <source>
        <dbReference type="ARBA" id="ARBA00022614"/>
    </source>
</evidence>
<dbReference type="PANTHER" id="PTHR48056">
    <property type="entry name" value="LRR RECEPTOR-LIKE SERINE/THREONINE-PROTEIN KINASE-RELATED"/>
    <property type="match status" value="1"/>
</dbReference>
<dbReference type="InterPro" id="IPR001611">
    <property type="entry name" value="Leu-rich_rpt"/>
</dbReference>
<gene>
    <name evidence="4" type="ORF">F3Y22_tig00014445pilonHSYRG00004</name>
</gene>
<dbReference type="Pfam" id="PF00560">
    <property type="entry name" value="LRR_1"/>
    <property type="match status" value="1"/>
</dbReference>
<evidence type="ECO:0000256" key="2">
    <source>
        <dbReference type="ARBA" id="ARBA00022737"/>
    </source>
</evidence>
<evidence type="ECO:0000256" key="3">
    <source>
        <dbReference type="ARBA" id="ARBA00023180"/>
    </source>
</evidence>
<dbReference type="PANTHER" id="PTHR48056:SF29">
    <property type="entry name" value="RECEPTOR-LIKE PROTEIN KINASE HSL1"/>
    <property type="match status" value="1"/>
</dbReference>
<accession>A0A6A3C4P9</accession>
<reference evidence="4" key="1">
    <citation type="submission" date="2019-09" db="EMBL/GenBank/DDBJ databases">
        <title>Draft genome information of white flower Hibiscus syriacus.</title>
        <authorList>
            <person name="Kim Y.-M."/>
        </authorList>
    </citation>
    <scope>NUCLEOTIDE SEQUENCE [LARGE SCALE GENOMIC DNA]</scope>
    <source>
        <strain evidence="4">YM2019G1</strain>
    </source>
</reference>
<dbReference type="EMBL" id="VEPZ02000576">
    <property type="protein sequence ID" value="KAE8721999.1"/>
    <property type="molecule type" value="Genomic_DNA"/>
</dbReference>
<dbReference type="Gene3D" id="3.80.10.10">
    <property type="entry name" value="Ribonuclease Inhibitor"/>
    <property type="match status" value="2"/>
</dbReference>
<keyword evidence="5" id="KW-1185">Reference proteome</keyword>
<keyword evidence="3" id="KW-0325">Glycoprotein</keyword>
<keyword evidence="2" id="KW-0677">Repeat</keyword>
<sequence>MVLGLADNSEFDPSKIPSSFKNLTKLKTLWMSGTSLVGEISDFITDVTTLELLDLSSNRLTGEIPNALLSGTLPRDLGRYLMLKRFKVCSNKLTWTLAKHLCDGVKLLGVIAFDNNLTGELPTSLGNCNSFRNGLTGSIPSGLSTSLNLSMLMISDNMFTGELPRRVSDNLSRLEINYNGFSEEFPLK</sequence>
<dbReference type="GO" id="GO:0033612">
    <property type="term" value="F:receptor serine/threonine kinase binding"/>
    <property type="evidence" value="ECO:0007669"/>
    <property type="project" value="TreeGrafter"/>
</dbReference>
<organism evidence="4 5">
    <name type="scientific">Hibiscus syriacus</name>
    <name type="common">Rose of Sharon</name>
    <dbReference type="NCBI Taxonomy" id="106335"/>
    <lineage>
        <taxon>Eukaryota</taxon>
        <taxon>Viridiplantae</taxon>
        <taxon>Streptophyta</taxon>
        <taxon>Embryophyta</taxon>
        <taxon>Tracheophyta</taxon>
        <taxon>Spermatophyta</taxon>
        <taxon>Magnoliopsida</taxon>
        <taxon>eudicotyledons</taxon>
        <taxon>Gunneridae</taxon>
        <taxon>Pentapetalae</taxon>
        <taxon>rosids</taxon>
        <taxon>malvids</taxon>
        <taxon>Malvales</taxon>
        <taxon>Malvaceae</taxon>
        <taxon>Malvoideae</taxon>
        <taxon>Hibiscus</taxon>
    </lineage>
</organism>
<dbReference type="Proteomes" id="UP000436088">
    <property type="component" value="Unassembled WGS sequence"/>
</dbReference>
<keyword evidence="1" id="KW-0433">Leucine-rich repeat</keyword>
<protein>
    <submittedName>
        <fullName evidence="4">Uncharacterized protein</fullName>
    </submittedName>
</protein>
<comment type="caution">
    <text evidence="4">The sequence shown here is derived from an EMBL/GenBank/DDBJ whole genome shotgun (WGS) entry which is preliminary data.</text>
</comment>
<proteinExistence type="predicted"/>
<dbReference type="InterPro" id="IPR050647">
    <property type="entry name" value="Plant_LRR-RLKs"/>
</dbReference>